<evidence type="ECO:0008006" key="3">
    <source>
        <dbReference type="Google" id="ProtNLM"/>
    </source>
</evidence>
<accession>A0A5M8NVT8</accession>
<proteinExistence type="predicted"/>
<name>A0A5M8NVT8_9BACT</name>
<comment type="caution">
    <text evidence="1">The sequence shown here is derived from an EMBL/GenBank/DDBJ whole genome shotgun (WGS) entry which is preliminary data.</text>
</comment>
<sequence>MLKIVRPEMVSIQRRFFEALDMMIDSGKTNGLLTFCKDHNLNRVKYSNIRTEMRNPNAAKATNYKVIDLDALTYLCEDFNVSSDWLLLGKGGMFKRGNR</sequence>
<evidence type="ECO:0000313" key="1">
    <source>
        <dbReference type="EMBL" id="KAA6300972.1"/>
    </source>
</evidence>
<organism evidence="1 2">
    <name type="scientific">Candidatus Ordinivivax streblomastigis</name>
    <dbReference type="NCBI Taxonomy" id="2540710"/>
    <lineage>
        <taxon>Bacteria</taxon>
        <taxon>Pseudomonadati</taxon>
        <taxon>Bacteroidota</taxon>
        <taxon>Bacteroidia</taxon>
        <taxon>Bacteroidales</taxon>
        <taxon>Candidatus Ordinivivax</taxon>
    </lineage>
</organism>
<dbReference type="AlphaFoldDB" id="A0A5M8NVT8"/>
<gene>
    <name evidence="1" type="ORF">EZS26_002864</name>
</gene>
<evidence type="ECO:0000313" key="2">
    <source>
        <dbReference type="Proteomes" id="UP000324575"/>
    </source>
</evidence>
<dbReference type="Proteomes" id="UP000324575">
    <property type="component" value="Unassembled WGS sequence"/>
</dbReference>
<reference evidence="1 2" key="1">
    <citation type="submission" date="2019-03" db="EMBL/GenBank/DDBJ databases">
        <title>Single cell metagenomics reveals metabolic interactions within the superorganism composed of flagellate Streblomastix strix and complex community of Bacteroidetes bacteria on its surface.</title>
        <authorList>
            <person name="Treitli S.C."/>
            <person name="Kolisko M."/>
            <person name="Husnik F."/>
            <person name="Keeling P."/>
            <person name="Hampl V."/>
        </authorList>
    </citation>
    <scope>NUCLEOTIDE SEQUENCE [LARGE SCALE GENOMIC DNA]</scope>
    <source>
        <strain evidence="1">St1</strain>
    </source>
</reference>
<dbReference type="EMBL" id="SNRX01000035">
    <property type="protein sequence ID" value="KAA6300972.1"/>
    <property type="molecule type" value="Genomic_DNA"/>
</dbReference>
<protein>
    <recommendedName>
        <fullName evidence="3">HTH cro/C1-type domain-containing protein</fullName>
    </recommendedName>
</protein>